<sequence length="387" mass="43775">MFSPNLYKTASHSRVVLSPDGLNTNPIPSPAAALEVNLGCNQGQKNVNNGRIISEFRRDYLRRRNGKAQRYRRRRKQEMKDAMFQSKSIPYSHLNRSGYHEHLKPPVIEHRGSIRIKDFALENNFIQRKDNGREDTGNLAREPDTSDVHSGLNCFDEQVSQSPVEGLQPSRDEKTVGEGVRLVEEEMNMQVCLSAWKPQDVDMRLMDFNCMLNPCMPFKYESNVKYPPLVPICSDTKEVQQIKNESLLPQSSHNSSALAVPDQFSFLSQKMDVDERKLYIKDSKTEAVTVYCNSPTLLPISIHTVSATPTTANPIPNEQITSDIKPSPSIIAAASHSSVKVKRPVKQGCKVNRDRIDKLLTTIIKNQVKLQKELKRSFKANKNSAEL</sequence>
<feature type="compositionally biased region" description="Basic and acidic residues" evidence="1">
    <location>
        <begin position="127"/>
        <end position="147"/>
    </location>
</feature>
<dbReference type="AlphaFoldDB" id="A0A1B6L668"/>
<protein>
    <submittedName>
        <fullName evidence="2">Uncharacterized protein</fullName>
    </submittedName>
</protein>
<reference evidence="2" key="1">
    <citation type="submission" date="2015-11" db="EMBL/GenBank/DDBJ databases">
        <title>De novo transcriptome assembly of four potential Pierce s Disease insect vectors from Arizona vineyards.</title>
        <authorList>
            <person name="Tassone E.E."/>
        </authorList>
    </citation>
    <scope>NUCLEOTIDE SEQUENCE</scope>
</reference>
<organism evidence="2">
    <name type="scientific">Graphocephala atropunctata</name>
    <dbReference type="NCBI Taxonomy" id="36148"/>
    <lineage>
        <taxon>Eukaryota</taxon>
        <taxon>Metazoa</taxon>
        <taxon>Ecdysozoa</taxon>
        <taxon>Arthropoda</taxon>
        <taxon>Hexapoda</taxon>
        <taxon>Insecta</taxon>
        <taxon>Pterygota</taxon>
        <taxon>Neoptera</taxon>
        <taxon>Paraneoptera</taxon>
        <taxon>Hemiptera</taxon>
        <taxon>Auchenorrhyncha</taxon>
        <taxon>Membracoidea</taxon>
        <taxon>Cicadellidae</taxon>
        <taxon>Cicadellinae</taxon>
        <taxon>Cicadellini</taxon>
        <taxon>Graphocephala</taxon>
    </lineage>
</organism>
<dbReference type="EMBL" id="GEBQ01020790">
    <property type="protein sequence ID" value="JAT19187.1"/>
    <property type="molecule type" value="Transcribed_RNA"/>
</dbReference>
<proteinExistence type="predicted"/>
<name>A0A1B6L668_9HEMI</name>
<feature type="region of interest" description="Disordered" evidence="1">
    <location>
        <begin position="127"/>
        <end position="152"/>
    </location>
</feature>
<accession>A0A1B6L668</accession>
<evidence type="ECO:0000256" key="1">
    <source>
        <dbReference type="SAM" id="MobiDB-lite"/>
    </source>
</evidence>
<evidence type="ECO:0000313" key="2">
    <source>
        <dbReference type="EMBL" id="JAT19187.1"/>
    </source>
</evidence>
<gene>
    <name evidence="2" type="ORF">g.17442</name>
</gene>